<reference evidence="2 3" key="1">
    <citation type="submission" date="2022-12" db="EMBL/GenBank/DDBJ databases">
        <title>Chromosome-level genome of Tegillarca granosa.</title>
        <authorList>
            <person name="Kim J."/>
        </authorList>
    </citation>
    <scope>NUCLEOTIDE SEQUENCE [LARGE SCALE GENOMIC DNA]</scope>
    <source>
        <strain evidence="2">Teg-2019</strain>
        <tissue evidence="2">Adductor muscle</tissue>
    </source>
</reference>
<dbReference type="Proteomes" id="UP001217089">
    <property type="component" value="Unassembled WGS sequence"/>
</dbReference>
<dbReference type="Gene3D" id="3.30.710.10">
    <property type="entry name" value="Potassium Channel Kv1.1, Chain A"/>
    <property type="match status" value="1"/>
</dbReference>
<name>A0ABQ9FKT3_TEGGR</name>
<comment type="caution">
    <text evidence="2">The sequence shown here is derived from an EMBL/GenBank/DDBJ whole genome shotgun (WGS) entry which is preliminary data.</text>
</comment>
<dbReference type="CDD" id="cd18186">
    <property type="entry name" value="BTB_POZ_ZBTB_KLHL-like"/>
    <property type="match status" value="1"/>
</dbReference>
<accession>A0ABQ9FKT3</accession>
<dbReference type="PANTHER" id="PTHR22744:SF17">
    <property type="entry name" value="BTB DOMAIN-CONTAINING PROTEIN"/>
    <property type="match status" value="1"/>
</dbReference>
<dbReference type="SUPFAM" id="SSF54695">
    <property type="entry name" value="POZ domain"/>
    <property type="match status" value="1"/>
</dbReference>
<dbReference type="PROSITE" id="PS50097">
    <property type="entry name" value="BTB"/>
    <property type="match status" value="1"/>
</dbReference>
<feature type="domain" description="BTB" evidence="1">
    <location>
        <begin position="27"/>
        <end position="86"/>
    </location>
</feature>
<dbReference type="InterPro" id="IPR000210">
    <property type="entry name" value="BTB/POZ_dom"/>
</dbReference>
<dbReference type="PANTHER" id="PTHR22744">
    <property type="entry name" value="HELIX LOOP HELIX PROTEIN 21-RELATED"/>
    <property type="match status" value="1"/>
</dbReference>
<evidence type="ECO:0000259" key="1">
    <source>
        <dbReference type="PROSITE" id="PS50097"/>
    </source>
</evidence>
<gene>
    <name evidence="2" type="ORF">KUTeg_006347</name>
</gene>
<organism evidence="2 3">
    <name type="scientific">Tegillarca granosa</name>
    <name type="common">Malaysian cockle</name>
    <name type="synonym">Anadara granosa</name>
    <dbReference type="NCBI Taxonomy" id="220873"/>
    <lineage>
        <taxon>Eukaryota</taxon>
        <taxon>Metazoa</taxon>
        <taxon>Spiralia</taxon>
        <taxon>Lophotrochozoa</taxon>
        <taxon>Mollusca</taxon>
        <taxon>Bivalvia</taxon>
        <taxon>Autobranchia</taxon>
        <taxon>Pteriomorphia</taxon>
        <taxon>Arcoida</taxon>
        <taxon>Arcoidea</taxon>
        <taxon>Arcidae</taxon>
        <taxon>Tegillarca</taxon>
    </lineage>
</organism>
<dbReference type="Pfam" id="PF00651">
    <property type="entry name" value="BTB"/>
    <property type="match status" value="1"/>
</dbReference>
<evidence type="ECO:0000313" key="2">
    <source>
        <dbReference type="EMBL" id="KAJ8316333.1"/>
    </source>
</evidence>
<dbReference type="InterPro" id="IPR011333">
    <property type="entry name" value="SKP1/BTB/POZ_sf"/>
</dbReference>
<proteinExistence type="predicted"/>
<evidence type="ECO:0000313" key="3">
    <source>
        <dbReference type="Proteomes" id="UP001217089"/>
    </source>
</evidence>
<keyword evidence="3" id="KW-1185">Reference proteome</keyword>
<dbReference type="EMBL" id="JARBDR010000328">
    <property type="protein sequence ID" value="KAJ8316333.1"/>
    <property type="molecule type" value="Genomic_DNA"/>
</dbReference>
<protein>
    <recommendedName>
        <fullName evidence="1">BTB domain-containing protein</fullName>
    </recommendedName>
</protein>
<sequence length="99" mass="11488">MEEVTEDETSEEEFVEYFPEIPAFPKGDLILVVEGKELYVNRQLLTEASPVLRAMLESDFKESTQDRIELPGKSYKGVVEFLKCTYPFLNYNITVSFCY</sequence>